<dbReference type="Gene3D" id="1.20.58.320">
    <property type="entry name" value="TPR-like"/>
    <property type="match status" value="1"/>
</dbReference>
<accession>S6AD40</accession>
<dbReference type="AlphaFoldDB" id="S6AD40"/>
<dbReference type="SUPFAM" id="SSF48452">
    <property type="entry name" value="TPR-like"/>
    <property type="match status" value="1"/>
</dbReference>
<dbReference type="HOGENOM" id="CLU_065010_2_0_4"/>
<dbReference type="InterPro" id="IPR010323">
    <property type="entry name" value="DUF924"/>
</dbReference>
<dbReference type="Proteomes" id="UP000015559">
    <property type="component" value="Chromosome"/>
</dbReference>
<dbReference type="eggNOG" id="COG3803">
    <property type="taxonomic scope" value="Bacteria"/>
</dbReference>
<keyword evidence="2" id="KW-1185">Reference proteome</keyword>
<reference evidence="1 2" key="1">
    <citation type="journal article" date="2012" name="Appl. Environ. Microbiol.">
        <title>Draft genome sequence of a psychrotolerant sulfur-oxidizing bacterium, Sulfuricella denitrificans skB26, and proteomic insights into cold adaptation.</title>
        <authorList>
            <person name="Watanabe T."/>
            <person name="Kojima H."/>
            <person name="Fukui M."/>
        </authorList>
    </citation>
    <scope>NUCLEOTIDE SEQUENCE [LARGE SCALE GENOMIC DNA]</scope>
    <source>
        <strain evidence="2">skB26</strain>
    </source>
</reference>
<evidence type="ECO:0000313" key="1">
    <source>
        <dbReference type="EMBL" id="BAN36138.1"/>
    </source>
</evidence>
<dbReference type="STRING" id="1163617.SCD_n02330"/>
<sequence length="184" mass="21129">MSAQITPQNILDFWYSKEMQSRWFASTPALDDEIRNKFEALWRKAATGELDGWKETPVGCLALVIVLDQLPLNMFRGKAESFSTEQQAVEIAKHAIGKGYNLHLPAEHLAFLYMPLMHSENLADQDLSVRLFEAAKLESNLRFAQHHRELIRKYGRFPHRNGILGRENTPEEIEYLASKEAFLG</sequence>
<dbReference type="Pfam" id="PF06041">
    <property type="entry name" value="DUF924"/>
    <property type="match status" value="1"/>
</dbReference>
<protein>
    <recommendedName>
        <fullName evidence="3">Transmembrane protein</fullName>
    </recommendedName>
</protein>
<name>S6AD40_SULDS</name>
<evidence type="ECO:0000313" key="2">
    <source>
        <dbReference type="Proteomes" id="UP000015559"/>
    </source>
</evidence>
<gene>
    <name evidence="1" type="ORF">SCD_n02330</name>
</gene>
<proteinExistence type="predicted"/>
<organism evidence="1 2">
    <name type="scientific">Sulfuricella denitrificans (strain DSM 22764 / NBRC 105220 / skB26)</name>
    <dbReference type="NCBI Taxonomy" id="1163617"/>
    <lineage>
        <taxon>Bacteria</taxon>
        <taxon>Pseudomonadati</taxon>
        <taxon>Pseudomonadota</taxon>
        <taxon>Betaproteobacteria</taxon>
        <taxon>Nitrosomonadales</taxon>
        <taxon>Sulfuricellaceae</taxon>
        <taxon>Sulfuricella</taxon>
    </lineage>
</organism>
<dbReference type="OrthoDB" id="7593450at2"/>
<dbReference type="EMBL" id="AP013066">
    <property type="protein sequence ID" value="BAN36138.1"/>
    <property type="molecule type" value="Genomic_DNA"/>
</dbReference>
<dbReference type="InterPro" id="IPR011990">
    <property type="entry name" value="TPR-like_helical_dom_sf"/>
</dbReference>
<dbReference type="KEGG" id="sdr:SCD_n02330"/>
<evidence type="ECO:0008006" key="3">
    <source>
        <dbReference type="Google" id="ProtNLM"/>
    </source>
</evidence>
<dbReference type="Gene3D" id="1.25.40.10">
    <property type="entry name" value="Tetratricopeptide repeat domain"/>
    <property type="match status" value="1"/>
</dbReference>
<dbReference type="RefSeq" id="WP_009205336.1">
    <property type="nucleotide sequence ID" value="NC_022357.1"/>
</dbReference>